<dbReference type="GO" id="GO:0006364">
    <property type="term" value="P:rRNA processing"/>
    <property type="evidence" value="ECO:0007669"/>
    <property type="project" value="TreeGrafter"/>
</dbReference>
<evidence type="ECO:0000259" key="9">
    <source>
        <dbReference type="Pfam" id="PF17777"/>
    </source>
</evidence>
<dbReference type="PANTHER" id="PTHR45841:SF1">
    <property type="entry name" value="MRNA TURNOVER PROTEIN 4 HOMOLOG"/>
    <property type="match status" value="1"/>
</dbReference>
<comment type="similarity">
    <text evidence="3 7">Belongs to the universal ribosomal protein uL10 family.</text>
</comment>
<dbReference type="GO" id="GO:0005737">
    <property type="term" value="C:cytoplasm"/>
    <property type="evidence" value="ECO:0007669"/>
    <property type="project" value="UniProtKB-SubCell"/>
</dbReference>
<evidence type="ECO:0000256" key="5">
    <source>
        <dbReference type="ARBA" id="ARBA00022490"/>
    </source>
</evidence>
<dbReference type="SUPFAM" id="SSF160369">
    <property type="entry name" value="Ribosomal protein L10-like"/>
    <property type="match status" value="1"/>
</dbReference>
<dbReference type="InterPro" id="IPR043141">
    <property type="entry name" value="Ribosomal_uL10-like_sf"/>
</dbReference>
<name>A0A7S0S169_9CHLO</name>
<organism evidence="10">
    <name type="scientific">Chlamydomonas leiostraca</name>
    <dbReference type="NCBI Taxonomy" id="1034604"/>
    <lineage>
        <taxon>Eukaryota</taxon>
        <taxon>Viridiplantae</taxon>
        <taxon>Chlorophyta</taxon>
        <taxon>core chlorophytes</taxon>
        <taxon>Chlorophyceae</taxon>
        <taxon>CS clade</taxon>
        <taxon>Chlamydomonadales</taxon>
        <taxon>Chlamydomonadaceae</taxon>
        <taxon>Chlamydomonas</taxon>
    </lineage>
</organism>
<dbReference type="InterPro" id="IPR051742">
    <property type="entry name" value="Ribosome_Assembly_uL10"/>
</dbReference>
<dbReference type="InterPro" id="IPR040637">
    <property type="entry name" value="Ribosomal_uL10-like_insert"/>
</dbReference>
<dbReference type="Pfam" id="PF17777">
    <property type="entry name" value="RL10P_insert"/>
    <property type="match status" value="1"/>
</dbReference>
<evidence type="ECO:0000256" key="3">
    <source>
        <dbReference type="ARBA" id="ARBA00008889"/>
    </source>
</evidence>
<feature type="domain" description="Large ribosomal subunit protein uL10-like insertion" evidence="9">
    <location>
        <begin position="126"/>
        <end position="200"/>
    </location>
</feature>
<comment type="function">
    <text evidence="1">Ribosomal protein P0 is the functional equivalent of E.coli protein L10.</text>
</comment>
<evidence type="ECO:0000256" key="6">
    <source>
        <dbReference type="ARBA" id="ARBA00023242"/>
    </source>
</evidence>
<dbReference type="Pfam" id="PF00466">
    <property type="entry name" value="Ribosomal_L10"/>
    <property type="match status" value="1"/>
</dbReference>
<feature type="region of interest" description="Disordered" evidence="8">
    <location>
        <begin position="219"/>
        <end position="254"/>
    </location>
</feature>
<evidence type="ECO:0000313" key="10">
    <source>
        <dbReference type="EMBL" id="CAD8692775.1"/>
    </source>
</evidence>
<dbReference type="CDD" id="cd05796">
    <property type="entry name" value="Ribosomal_P0_like"/>
    <property type="match status" value="1"/>
</dbReference>
<evidence type="ECO:0000256" key="2">
    <source>
        <dbReference type="ARBA" id="ARBA00004046"/>
    </source>
</evidence>
<dbReference type="FunFam" id="3.30.70.1730:FF:000005">
    <property type="entry name" value="Ribosome assembly factor mrt4"/>
    <property type="match status" value="1"/>
</dbReference>
<dbReference type="Gene3D" id="3.90.105.20">
    <property type="match status" value="1"/>
</dbReference>
<comment type="function">
    <text evidence="2 7">Component of the ribosome assembly machinery. Nuclear paralog of the ribosomal protein P0, it binds pre-60S subunits at an early stage of assembly in the nucleolus, and is replaced by P0 in cytoplasmic pre-60S subunits and mature 80S ribosomes.</text>
</comment>
<dbReference type="InterPro" id="IPR043164">
    <property type="entry name" value="Ribosomal_uL10-like_insert_sf"/>
</dbReference>
<comment type="subunit">
    <text evidence="4 7">Associates with the pre-60S ribosomal particle.</text>
</comment>
<evidence type="ECO:0000256" key="4">
    <source>
        <dbReference type="ARBA" id="ARBA00011117"/>
    </source>
</evidence>
<protein>
    <recommendedName>
        <fullName evidence="7">Ribosome assembly factor mrt4</fullName>
    </recommendedName>
</protein>
<keyword evidence="5 7" id="KW-0963">Cytoplasm</keyword>
<dbReference type="PANTHER" id="PTHR45841">
    <property type="entry name" value="MRNA TURNOVER PROTEIN 4 MRTO4"/>
    <property type="match status" value="1"/>
</dbReference>
<dbReference type="InterPro" id="IPR033867">
    <property type="entry name" value="Mrt4"/>
</dbReference>
<reference evidence="10" key="1">
    <citation type="submission" date="2021-01" db="EMBL/GenBank/DDBJ databases">
        <authorList>
            <person name="Corre E."/>
            <person name="Pelletier E."/>
            <person name="Niang G."/>
            <person name="Scheremetjew M."/>
            <person name="Finn R."/>
            <person name="Kale V."/>
            <person name="Holt S."/>
            <person name="Cochrane G."/>
            <person name="Meng A."/>
            <person name="Brown T."/>
            <person name="Cohen L."/>
        </authorList>
    </citation>
    <scope>NUCLEOTIDE SEQUENCE</scope>
    <source>
        <strain evidence="10">SAG 11-49</strain>
    </source>
</reference>
<gene>
    <name evidence="10" type="ORF">CLEI1391_LOCUS16958</name>
</gene>
<proteinExistence type="inferred from homology"/>
<feature type="compositionally biased region" description="Acidic residues" evidence="8">
    <location>
        <begin position="237"/>
        <end position="254"/>
    </location>
</feature>
<dbReference type="GO" id="GO:0000956">
    <property type="term" value="P:nuclear-transcribed mRNA catabolic process"/>
    <property type="evidence" value="ECO:0007669"/>
    <property type="project" value="TreeGrafter"/>
</dbReference>
<evidence type="ECO:0000256" key="1">
    <source>
        <dbReference type="ARBA" id="ARBA00002200"/>
    </source>
</evidence>
<comment type="subcellular location">
    <subcellularLocation>
        <location evidence="7">Cytoplasm</location>
    </subcellularLocation>
    <subcellularLocation>
        <location evidence="7">Nucleus</location>
        <location evidence="7">Nucleolus</location>
    </subcellularLocation>
</comment>
<evidence type="ECO:0000256" key="8">
    <source>
        <dbReference type="SAM" id="MobiDB-lite"/>
    </source>
</evidence>
<dbReference type="GO" id="GO:0000027">
    <property type="term" value="P:ribosomal large subunit assembly"/>
    <property type="evidence" value="ECO:0007669"/>
    <property type="project" value="InterPro"/>
</dbReference>
<accession>A0A7S0S169</accession>
<dbReference type="EMBL" id="HBFB01030362">
    <property type="protein sequence ID" value="CAD8692775.1"/>
    <property type="molecule type" value="Transcribed_RNA"/>
</dbReference>
<dbReference type="GO" id="GO:0030687">
    <property type="term" value="C:preribosome, large subunit precursor"/>
    <property type="evidence" value="ECO:0007669"/>
    <property type="project" value="TreeGrafter"/>
</dbReference>
<dbReference type="AlphaFoldDB" id="A0A7S0S169"/>
<dbReference type="InterPro" id="IPR001790">
    <property type="entry name" value="Ribosomal_uL10"/>
</dbReference>
<dbReference type="GO" id="GO:0005730">
    <property type="term" value="C:nucleolus"/>
    <property type="evidence" value="ECO:0007669"/>
    <property type="project" value="UniProtKB-SubCell"/>
</dbReference>
<dbReference type="FunFam" id="3.90.105.20:FF:000003">
    <property type="entry name" value="Ribosome assembly factor mrt4"/>
    <property type="match status" value="1"/>
</dbReference>
<keyword evidence="7" id="KW-0690">Ribosome biogenesis</keyword>
<evidence type="ECO:0000256" key="7">
    <source>
        <dbReference type="RuleBase" id="RU364039"/>
    </source>
</evidence>
<keyword evidence="6 7" id="KW-0539">Nucleus</keyword>
<dbReference type="Gene3D" id="3.30.70.1730">
    <property type="match status" value="1"/>
</dbReference>
<dbReference type="GO" id="GO:0003723">
    <property type="term" value="F:RNA binding"/>
    <property type="evidence" value="ECO:0007669"/>
    <property type="project" value="TreeGrafter"/>
</dbReference>
<sequence length="254" mass="28522">MPKSKRNRVVHLTKTKKKGKEWKEGLIAQVRQCVEDYPTAYVFRYTNMRTEQFKELRQELAESSKFVMGSTKMLRVALGRSEADELRTNLSQLSARLKGQVGLFFTRLPREEVAAKFDEFEVEDYARAGSKAAHNFSLQEGPLSGPQGPLPHTMEPQLRKLGLATRLNKGVVELLKDTQVCREGQVLDPHASAILRAFGVKMATFRLTLVAVWSEDTYEELAEDEEGPGSGEGFDIPSDDLGGEVEVIEDDDDE</sequence>